<evidence type="ECO:0000256" key="1">
    <source>
        <dbReference type="ARBA" id="ARBA00004141"/>
    </source>
</evidence>
<dbReference type="InterPro" id="IPR003339">
    <property type="entry name" value="ABC/ECF_trnsptr_transmembrane"/>
</dbReference>
<feature type="transmembrane region" description="Helical" evidence="5">
    <location>
        <begin position="63"/>
        <end position="82"/>
    </location>
</feature>
<proteinExistence type="predicted"/>
<evidence type="ECO:0000256" key="4">
    <source>
        <dbReference type="ARBA" id="ARBA00023136"/>
    </source>
</evidence>
<feature type="transmembrane region" description="Helical" evidence="5">
    <location>
        <begin position="35"/>
        <end position="51"/>
    </location>
</feature>
<comment type="subcellular location">
    <subcellularLocation>
        <location evidence="1">Membrane</location>
        <topology evidence="1">Multi-pass membrane protein</topology>
    </subcellularLocation>
</comment>
<dbReference type="EMBL" id="CAEZYQ010000002">
    <property type="protein sequence ID" value="CAB4728194.1"/>
    <property type="molecule type" value="Genomic_DNA"/>
</dbReference>
<evidence type="ECO:0000313" key="6">
    <source>
        <dbReference type="EMBL" id="CAB4728194.1"/>
    </source>
</evidence>
<protein>
    <submittedName>
        <fullName evidence="6">Unannotated protein</fullName>
    </submittedName>
</protein>
<dbReference type="AlphaFoldDB" id="A0A6J6RZX3"/>
<keyword evidence="2 5" id="KW-0812">Transmembrane</keyword>
<evidence type="ECO:0000256" key="5">
    <source>
        <dbReference type="SAM" id="Phobius"/>
    </source>
</evidence>
<name>A0A6J6RZX3_9ZZZZ</name>
<evidence type="ECO:0000256" key="2">
    <source>
        <dbReference type="ARBA" id="ARBA00022692"/>
    </source>
</evidence>
<dbReference type="CDD" id="cd16914">
    <property type="entry name" value="EcfT"/>
    <property type="match status" value="1"/>
</dbReference>
<feature type="transmembrane region" description="Helical" evidence="5">
    <location>
        <begin position="331"/>
        <end position="353"/>
    </location>
</feature>
<gene>
    <name evidence="6" type="ORF">UFOPK2761_00307</name>
</gene>
<reference evidence="6" key="1">
    <citation type="submission" date="2020-05" db="EMBL/GenBank/DDBJ databases">
        <authorList>
            <person name="Chiriac C."/>
            <person name="Salcher M."/>
            <person name="Ghai R."/>
            <person name="Kavagutti S V."/>
        </authorList>
    </citation>
    <scope>NUCLEOTIDE SEQUENCE</scope>
</reference>
<keyword evidence="3 5" id="KW-1133">Transmembrane helix</keyword>
<feature type="transmembrane region" description="Helical" evidence="5">
    <location>
        <begin position="102"/>
        <end position="118"/>
    </location>
</feature>
<dbReference type="GO" id="GO:0005886">
    <property type="term" value="C:plasma membrane"/>
    <property type="evidence" value="ECO:0007669"/>
    <property type="project" value="TreeGrafter"/>
</dbReference>
<feature type="transmembrane region" description="Helical" evidence="5">
    <location>
        <begin position="237"/>
        <end position="255"/>
    </location>
</feature>
<dbReference type="Pfam" id="PF02361">
    <property type="entry name" value="CbiQ"/>
    <property type="match status" value="1"/>
</dbReference>
<dbReference type="PANTHER" id="PTHR33514">
    <property type="entry name" value="PROTEIN ABCI12, CHLOROPLASTIC"/>
    <property type="match status" value="1"/>
</dbReference>
<dbReference type="PANTHER" id="PTHR33514:SF15">
    <property type="entry name" value="COBALT TRANSPORT PROTEIN"/>
    <property type="match status" value="1"/>
</dbReference>
<keyword evidence="4 5" id="KW-0472">Membrane</keyword>
<feature type="transmembrane region" description="Helical" evidence="5">
    <location>
        <begin position="261"/>
        <end position="280"/>
    </location>
</feature>
<organism evidence="6">
    <name type="scientific">freshwater metagenome</name>
    <dbReference type="NCBI Taxonomy" id="449393"/>
    <lineage>
        <taxon>unclassified sequences</taxon>
        <taxon>metagenomes</taxon>
        <taxon>ecological metagenomes</taxon>
    </lineage>
</organism>
<feature type="transmembrane region" description="Helical" evidence="5">
    <location>
        <begin position="301"/>
        <end position="319"/>
    </location>
</feature>
<evidence type="ECO:0000256" key="3">
    <source>
        <dbReference type="ARBA" id="ARBA00022989"/>
    </source>
</evidence>
<sequence length="376" mass="39358">MTTRAPRLPRDLHPVAWWVWALGLAAAASATTNPFSLLLLVGAACVVVLARRSDQPWARAFRLYLWLGLAVVVFRVAFRLVLGGGYGTTVLLDLPAVPLPDIAAGITLLGPVTLESLLAGLYDGMRLAAIVICIGAANALANPKRLLRSVPPALYEIGAALVVAITVLPQLADSARRVRAAQGLRAGASGRVGRLRRFLVPVLEDAIDRSMAMAAGMDARGYGRAPGLNRRARIRTGALMITGLCGVCLGTYAVLDRTAPRWLALPVLLLGVGIAVLGLVSAGRRVQRTRYRPDPWRVDEWLVAGSGVATAAVGVWTGRSQLLVAYPPLDAVPVVSTVVLLGVGIALAGGLGAPRPVLQADRLAPLPAPEKIGAAA</sequence>
<accession>A0A6J6RZX3</accession>